<evidence type="ECO:0000256" key="2">
    <source>
        <dbReference type="ARBA" id="ARBA00022980"/>
    </source>
</evidence>
<evidence type="ECO:0000256" key="4">
    <source>
        <dbReference type="SAM" id="MobiDB-lite"/>
    </source>
</evidence>
<feature type="domain" description="S1 motif" evidence="5">
    <location>
        <begin position="162"/>
        <end position="228"/>
    </location>
</feature>
<evidence type="ECO:0000313" key="7">
    <source>
        <dbReference type="Proteomes" id="UP001248819"/>
    </source>
</evidence>
<comment type="similarity">
    <text evidence="1">Belongs to the bacterial ribosomal protein bS1 family.</text>
</comment>
<keyword evidence="3" id="KW-0687">Ribonucleoprotein</keyword>
<dbReference type="PANTHER" id="PTHR10724:SF7">
    <property type="entry name" value="SMALL RIBOSOMAL SUBUNIT PROTEIN BS1C"/>
    <property type="match status" value="1"/>
</dbReference>
<feature type="domain" description="S1 motif" evidence="5">
    <location>
        <begin position="508"/>
        <end position="573"/>
    </location>
</feature>
<dbReference type="InterPro" id="IPR050437">
    <property type="entry name" value="Ribos_protein_bS1-like"/>
</dbReference>
<evidence type="ECO:0000313" key="6">
    <source>
        <dbReference type="EMBL" id="MDT0650738.1"/>
    </source>
</evidence>
<dbReference type="Gene3D" id="2.40.50.140">
    <property type="entry name" value="Nucleic acid-binding proteins"/>
    <property type="match status" value="6"/>
</dbReference>
<dbReference type="Pfam" id="PF00575">
    <property type="entry name" value="S1"/>
    <property type="match status" value="6"/>
</dbReference>
<sequence>MAEETKNQETQEESNAPEVQEVAGMATDSQPEPVVQQQNPEQFLKEFNWHNYEEGIDPIDDQKLEEFEKLVEENFVDTLNDEVVTGTVINITDRDAIIDINAKSEGVISLNEFRYNPDLKEGDAVEVLIDVREDATGQLILSHRKARVIKAWERVNKAHDEGLIVNGFVKCRTKGGMIVDVFGIEAFLPGSQIDVKPIRDYDAYVGKTMEFKVVKINHEFKNVVVSHKALIEADIEEQKKEIIGQLEKGQVLEGTVKNITSYGVFVDLGGVDGLVHITDLSWSRINHPNEIVELDQKLNVVILDFDEAKTRIQLGLKQLSQHPWEALDNELKVGDKVKGKVVVIADYGAFIEVAEGVEGLIHVSEMSWSTHLRSAQDFVNVGDEVEAQILTLDREDRKMSLGIKQLTPDPWTDITSKYPVGSRHSGIVRNFTNFGVFVELEEGIDGLIYISDLSWTKKIKHPSEFTNVGDTLEVVVLELDVDGRKLSLGHKQIESNPWDKYEEEFAVGTTHTAEISEIVDKGATIDFNEDITAFVPQRHLEKEDGNKLKKGESAEFQIIEFNKEFKRVVASHAAVHREEEQKIVKQAAKKAAAQNSSNTTIGDVNADLQALKDKMEGK</sequence>
<organism evidence="6 7">
    <name type="scientific">Autumnicola edwardsiae</name>
    <dbReference type="NCBI Taxonomy" id="3075594"/>
    <lineage>
        <taxon>Bacteria</taxon>
        <taxon>Pseudomonadati</taxon>
        <taxon>Bacteroidota</taxon>
        <taxon>Flavobacteriia</taxon>
        <taxon>Flavobacteriales</taxon>
        <taxon>Flavobacteriaceae</taxon>
        <taxon>Autumnicola</taxon>
    </lineage>
</organism>
<proteinExistence type="inferred from homology"/>
<dbReference type="NCBIfam" id="NF004952">
    <property type="entry name" value="PRK06299.1-2"/>
    <property type="match status" value="1"/>
</dbReference>
<keyword evidence="7" id="KW-1185">Reference proteome</keyword>
<name>A0ABU3CWK0_9FLAO</name>
<dbReference type="GO" id="GO:0005840">
    <property type="term" value="C:ribosome"/>
    <property type="evidence" value="ECO:0007669"/>
    <property type="project" value="UniProtKB-KW"/>
</dbReference>
<feature type="compositionally biased region" description="Low complexity" evidence="4">
    <location>
        <begin position="30"/>
        <end position="39"/>
    </location>
</feature>
<dbReference type="InterPro" id="IPR012340">
    <property type="entry name" value="NA-bd_OB-fold"/>
</dbReference>
<dbReference type="InterPro" id="IPR035104">
    <property type="entry name" value="Ribosomal_protein_S1-like"/>
</dbReference>
<dbReference type="CDD" id="cd05688">
    <property type="entry name" value="S1_RPS1_repeat_ec3"/>
    <property type="match status" value="1"/>
</dbReference>
<evidence type="ECO:0000259" key="5">
    <source>
        <dbReference type="PROSITE" id="PS50126"/>
    </source>
</evidence>
<dbReference type="RefSeq" id="WP_311484906.1">
    <property type="nucleotide sequence ID" value="NZ_JAVRHP010000058.1"/>
</dbReference>
<dbReference type="PANTHER" id="PTHR10724">
    <property type="entry name" value="30S RIBOSOMAL PROTEIN S1"/>
    <property type="match status" value="1"/>
</dbReference>
<evidence type="ECO:0000256" key="3">
    <source>
        <dbReference type="ARBA" id="ARBA00023274"/>
    </source>
</evidence>
<feature type="domain" description="S1 motif" evidence="5">
    <location>
        <begin position="334"/>
        <end position="404"/>
    </location>
</feature>
<feature type="domain" description="S1 motif" evidence="5">
    <location>
        <begin position="249"/>
        <end position="317"/>
    </location>
</feature>
<dbReference type="SMART" id="SM00316">
    <property type="entry name" value="S1"/>
    <property type="match status" value="6"/>
</dbReference>
<feature type="domain" description="S1 motif" evidence="5">
    <location>
        <begin position="421"/>
        <end position="491"/>
    </location>
</feature>
<comment type="caution">
    <text evidence="6">The sequence shown here is derived from an EMBL/GenBank/DDBJ whole genome shotgun (WGS) entry which is preliminary data.</text>
</comment>
<accession>A0ABU3CWK0</accession>
<dbReference type="Proteomes" id="UP001248819">
    <property type="component" value="Unassembled WGS sequence"/>
</dbReference>
<gene>
    <name evidence="6" type="primary">rpsA</name>
    <name evidence="6" type="ORF">RM529_11305</name>
</gene>
<dbReference type="PROSITE" id="PS50126">
    <property type="entry name" value="S1"/>
    <property type="match status" value="6"/>
</dbReference>
<dbReference type="PRINTS" id="PR00681">
    <property type="entry name" value="RIBOSOMALS1"/>
</dbReference>
<evidence type="ECO:0000256" key="1">
    <source>
        <dbReference type="ARBA" id="ARBA00006767"/>
    </source>
</evidence>
<feature type="region of interest" description="Disordered" evidence="4">
    <location>
        <begin position="1"/>
        <end position="39"/>
    </location>
</feature>
<dbReference type="InterPro" id="IPR003029">
    <property type="entry name" value="S1_domain"/>
</dbReference>
<protein>
    <submittedName>
        <fullName evidence="6">30S ribosomal protein S1</fullName>
    </submittedName>
</protein>
<dbReference type="CDD" id="cd04465">
    <property type="entry name" value="S1_RPS1_repeat_ec2_hs2"/>
    <property type="match status" value="1"/>
</dbReference>
<feature type="domain" description="S1 motif" evidence="5">
    <location>
        <begin position="81"/>
        <end position="144"/>
    </location>
</feature>
<dbReference type="NCBIfam" id="NF004953">
    <property type="entry name" value="PRK06299.1-3"/>
    <property type="match status" value="1"/>
</dbReference>
<dbReference type="CDD" id="cd05687">
    <property type="entry name" value="S1_RPS1_repeat_ec1_hs1"/>
    <property type="match status" value="1"/>
</dbReference>
<keyword evidence="2 6" id="KW-0689">Ribosomal protein</keyword>
<dbReference type="SUPFAM" id="SSF50249">
    <property type="entry name" value="Nucleic acid-binding proteins"/>
    <property type="match status" value="6"/>
</dbReference>
<dbReference type="EMBL" id="JAVRHP010000058">
    <property type="protein sequence ID" value="MDT0650738.1"/>
    <property type="molecule type" value="Genomic_DNA"/>
</dbReference>
<reference evidence="6 7" key="1">
    <citation type="submission" date="2023-09" db="EMBL/GenBank/DDBJ databases">
        <authorList>
            <person name="Rey-Velasco X."/>
        </authorList>
    </citation>
    <scope>NUCLEOTIDE SEQUENCE [LARGE SCALE GENOMIC DNA]</scope>
    <source>
        <strain evidence="6 7">F297</strain>
    </source>
</reference>